<evidence type="ECO:0000256" key="8">
    <source>
        <dbReference type="RuleBase" id="RU361233"/>
    </source>
</evidence>
<feature type="transmembrane region" description="Helical" evidence="8">
    <location>
        <begin position="21"/>
        <end position="39"/>
    </location>
</feature>
<evidence type="ECO:0000256" key="4">
    <source>
        <dbReference type="ARBA" id="ARBA00022475"/>
    </source>
</evidence>
<dbReference type="Proteomes" id="UP000653305">
    <property type="component" value="Unassembled WGS sequence"/>
</dbReference>
<keyword evidence="7 8" id="KW-0472">Membrane</keyword>
<evidence type="ECO:0000256" key="1">
    <source>
        <dbReference type="ARBA" id="ARBA00004651"/>
    </source>
</evidence>
<keyword evidence="6 8" id="KW-1133">Transmembrane helix</keyword>
<comment type="caution">
    <text evidence="10">The sequence shown here is derived from an EMBL/GenBank/DDBJ whole genome shotgun (WGS) entry which is preliminary data.</text>
</comment>
<dbReference type="PANTHER" id="PTHR36488:SF8">
    <property type="entry name" value="CASP-LIKE PROTEIN 1U1"/>
    <property type="match status" value="1"/>
</dbReference>
<accession>A0A830BF04</accession>
<feature type="transmembrane region" description="Helical" evidence="8">
    <location>
        <begin position="98"/>
        <end position="124"/>
    </location>
</feature>
<keyword evidence="11" id="KW-1185">Reference proteome</keyword>
<evidence type="ECO:0000256" key="5">
    <source>
        <dbReference type="ARBA" id="ARBA00022692"/>
    </source>
</evidence>
<evidence type="ECO:0000313" key="11">
    <source>
        <dbReference type="Proteomes" id="UP000653305"/>
    </source>
</evidence>
<evidence type="ECO:0000256" key="6">
    <source>
        <dbReference type="ARBA" id="ARBA00022989"/>
    </source>
</evidence>
<dbReference type="OrthoDB" id="1904499at2759"/>
<evidence type="ECO:0000256" key="3">
    <source>
        <dbReference type="ARBA" id="ARBA00011489"/>
    </source>
</evidence>
<dbReference type="GO" id="GO:0005886">
    <property type="term" value="C:plasma membrane"/>
    <property type="evidence" value="ECO:0007669"/>
    <property type="project" value="UniProtKB-SubCell"/>
</dbReference>
<gene>
    <name evidence="10" type="ORF">PHJA_000718400</name>
</gene>
<dbReference type="InterPro" id="IPR006459">
    <property type="entry name" value="CASP/CASPL"/>
</dbReference>
<evidence type="ECO:0000259" key="9">
    <source>
        <dbReference type="Pfam" id="PF04535"/>
    </source>
</evidence>
<sequence>MTKSHQTSPLKTHKLLVVSQISLRLSAIAATLSAAWITLSTKQTALVFGIEFDARYSYSPAFKFFAYANLIVCVCTVVSLFIALILGRKMVDPIYYFYLFLHDLVMTVLLMAGCAAATAVGYVGRYGNSHSGWMPICGYFAKFCNRATAACALSYFGFFFFLILTLISATKSRQVQI</sequence>
<evidence type="ECO:0000256" key="2">
    <source>
        <dbReference type="ARBA" id="ARBA00007651"/>
    </source>
</evidence>
<feature type="transmembrane region" description="Helical" evidence="8">
    <location>
        <begin position="147"/>
        <end position="167"/>
    </location>
</feature>
<evidence type="ECO:0000313" key="10">
    <source>
        <dbReference type="EMBL" id="GFP85747.1"/>
    </source>
</evidence>
<dbReference type="InterPro" id="IPR044173">
    <property type="entry name" value="CASPL"/>
</dbReference>
<keyword evidence="5 8" id="KW-0812">Transmembrane</keyword>
<reference evidence="10" key="1">
    <citation type="submission" date="2020-07" db="EMBL/GenBank/DDBJ databases">
        <title>Ethylene signaling mediates host invasion by parasitic plants.</title>
        <authorList>
            <person name="Yoshida S."/>
        </authorList>
    </citation>
    <scope>NUCLEOTIDE SEQUENCE</scope>
    <source>
        <strain evidence="10">Okayama</strain>
    </source>
</reference>
<protein>
    <recommendedName>
        <fullName evidence="8">CASP-like protein</fullName>
    </recommendedName>
</protein>
<evidence type="ECO:0000256" key="7">
    <source>
        <dbReference type="ARBA" id="ARBA00023136"/>
    </source>
</evidence>
<feature type="transmembrane region" description="Helical" evidence="8">
    <location>
        <begin position="64"/>
        <end position="86"/>
    </location>
</feature>
<dbReference type="EMBL" id="BMAC01000111">
    <property type="protein sequence ID" value="GFP85747.1"/>
    <property type="molecule type" value="Genomic_DNA"/>
</dbReference>
<comment type="similarity">
    <text evidence="2 8">Belongs to the Casparian strip membrane proteins (CASP) family.</text>
</comment>
<feature type="domain" description="Casparian strip membrane protein" evidence="9">
    <location>
        <begin position="17"/>
        <end position="160"/>
    </location>
</feature>
<dbReference type="InterPro" id="IPR006702">
    <property type="entry name" value="CASP_dom"/>
</dbReference>
<keyword evidence="4 8" id="KW-1003">Cell membrane</keyword>
<comment type="subcellular location">
    <subcellularLocation>
        <location evidence="1 8">Cell membrane</location>
        <topology evidence="1 8">Multi-pass membrane protein</topology>
    </subcellularLocation>
</comment>
<dbReference type="Pfam" id="PF04535">
    <property type="entry name" value="CASP_dom"/>
    <property type="match status" value="1"/>
</dbReference>
<dbReference type="NCBIfam" id="TIGR01569">
    <property type="entry name" value="A_tha_TIGR01569"/>
    <property type="match status" value="1"/>
</dbReference>
<name>A0A830BF04_9LAMI</name>
<dbReference type="AlphaFoldDB" id="A0A830BF04"/>
<proteinExistence type="inferred from homology"/>
<dbReference type="PANTHER" id="PTHR36488">
    <property type="entry name" value="CASP-LIKE PROTEIN 1U1"/>
    <property type="match status" value="1"/>
</dbReference>
<comment type="subunit">
    <text evidence="3 8">Homodimer and heterodimers.</text>
</comment>
<organism evidence="10 11">
    <name type="scientific">Phtheirospermum japonicum</name>
    <dbReference type="NCBI Taxonomy" id="374723"/>
    <lineage>
        <taxon>Eukaryota</taxon>
        <taxon>Viridiplantae</taxon>
        <taxon>Streptophyta</taxon>
        <taxon>Embryophyta</taxon>
        <taxon>Tracheophyta</taxon>
        <taxon>Spermatophyta</taxon>
        <taxon>Magnoliopsida</taxon>
        <taxon>eudicotyledons</taxon>
        <taxon>Gunneridae</taxon>
        <taxon>Pentapetalae</taxon>
        <taxon>asterids</taxon>
        <taxon>lamiids</taxon>
        <taxon>Lamiales</taxon>
        <taxon>Orobanchaceae</taxon>
        <taxon>Orobanchaceae incertae sedis</taxon>
        <taxon>Phtheirospermum</taxon>
    </lineage>
</organism>